<evidence type="ECO:0000256" key="2">
    <source>
        <dbReference type="SAM" id="Phobius"/>
    </source>
</evidence>
<feature type="domain" description="BIG2" evidence="3">
    <location>
        <begin position="1329"/>
        <end position="1404"/>
    </location>
</feature>
<evidence type="ECO:0000313" key="5">
    <source>
        <dbReference type="Proteomes" id="UP001227230"/>
    </source>
</evidence>
<organism evidence="4 5">
    <name type="scientific">Vitis vinifera</name>
    <name type="common">Grape</name>
    <dbReference type="NCBI Taxonomy" id="29760"/>
    <lineage>
        <taxon>Eukaryota</taxon>
        <taxon>Viridiplantae</taxon>
        <taxon>Streptophyta</taxon>
        <taxon>Embryophyta</taxon>
        <taxon>Tracheophyta</taxon>
        <taxon>Spermatophyta</taxon>
        <taxon>Magnoliopsida</taxon>
        <taxon>eudicotyledons</taxon>
        <taxon>Gunneridae</taxon>
        <taxon>Pentapetalae</taxon>
        <taxon>rosids</taxon>
        <taxon>Vitales</taxon>
        <taxon>Vitaceae</taxon>
        <taxon>Viteae</taxon>
        <taxon>Vitis</taxon>
    </lineage>
</organism>
<dbReference type="Proteomes" id="UP001227230">
    <property type="component" value="Chromosome 14"/>
</dbReference>
<dbReference type="Pfam" id="PF26182">
    <property type="entry name" value="Ig_NUP210_5th"/>
    <property type="match status" value="1"/>
</dbReference>
<keyword evidence="2" id="KW-0812">Transmembrane</keyword>
<evidence type="ECO:0000313" key="4">
    <source>
        <dbReference type="EMBL" id="WKA04346.1"/>
    </source>
</evidence>
<keyword evidence="5" id="KW-1185">Reference proteome</keyword>
<dbReference type="Gene3D" id="2.60.40.1080">
    <property type="match status" value="1"/>
</dbReference>
<gene>
    <name evidence="4" type="ORF">VitviT2T_022394</name>
</gene>
<sequence>MADKIVLTVAEAMSLDPPSPVFILIGAAVRYTLKVIRGNIPQVVALPSPYHRWSVLNSSVAQVDSQMGLVNVLSLGVTTVTVEDTRVAGHIQMSSLHVVLPDTLCLYILPLSLSDDPLEGAKSIPSGARWYAFSGQQYLIQMKVFSGGPGGQEVYITESDEVSLQYNQSIYWKAFLVSDRIAVKHDWWNSRILKMTSEGLGNLTASLSYFSGQPGRKEVLKVVQEVMVCEKVKFSFDKRSAVSERILLPWAPAVYQEVDLKATGGCAKSSSDYKWFSSDMATVSVSASGVIQAKKPGKAAVKVVSIFDPFNYDEVVVEVALPSSMVMLQNFPVETVVGSQLQAAVTMKASNGAYFYRCDAFSSFVRWKAGSESFIIVNATGETPVLDKLESVEPYASVYGPPCAWTYVYASSAGRAMLHATLTKEYQHHDHPFHGPIVLQASSRIGAYLPLVLRQAGDGNQFGGYWINTAQAEAHSQFENLDDLFLVPGTHLDVMLVGGPEWWDKSVDFNETVDILDEHARLKDGVLVHEVSSSYGSLYRVLCQILGTYKIAFKRGNLVGDDHPLPAVAEVELSLTCSFPSSITLIADEPVNEPGVIWAATQADRNPERIRVTPITVANGRTIRIAAVGISNSGKAFANSSSLCLKWELSNCDALAFWDDSYDLGGSSSGWERFLILQNESRLCIVRATVIGFAGTVSGHVSAPLLESSENVLTDAVRLQLVSSLRVTPEFKLLFFNSDAKANLSITGGSCFLDAVVNDSRVVDVIQPPPGLQCLQLIVAPKGLGTALVTVYDIGLAPHLSASSVVQVADVDWIRITSGEEISLMEGSVQSIIVMAGVDDGSTFDASQYVYMNIQVHIEDHIVDLVDDDNDISSIGGGYVNSPKFMILAKHLGVTILYVSARQASGYEIASNQIKVEVYAPPRIHPPDIFLVPGAAYVLNVKGGPQIGVVIEYASLDDRIATVNKSSGRLSAISPGNSTLVATVYGKGDTVICQAYGRIKVGVPSLVTLNVQSEQLDVGREMPIFPSLPQGDLFSFYELCKNYKWTVEDEKVLSFHMAEHIRGDRYGLPSSGSKEIKLPGHLDEKDLGFINMLYGRSAGRTTVAVSFNCDFISSGHSQSRSYSASMSISVVSELPLAFGVPITWVLPPYYTTSSLLPSSSESYGQWDLSRKGTITYSLLRSCGGKNEEVQKDAISIDRDRIKTTESNNLACIQAKDRTTGKTGIASCVRVAEVAQIRITPQKFSFHVIDLAVDAEVKLPINFCDVLGNPFHEAFNVIPLDAETNYPDIVSINSTGDGYGNIHLKGIRHGRALLRVSINSSPHKSDYVLVSVGAYLSPRNPVLHLGGHLNFSIEGLKDKVSGQWLSGNESVISLDVLSGEAQAVGEGTTQVFFECSSLKLQTTVTVQKGKIVLVDAPMETLTNAPIPAKGYNFSVKFSSDTYGHDLEGFRNDMGVLFDCRVDPPFVGYAKPWRDFGTGKSYCLFFPYSPEHLARSVPKSKDMRPYISLSISASVQETNHVSGSASALFVGGFSILEMGKNLVQLNLTAGSNKTIITILGNTDVDIHWHERDSIMISPVHKEDFGIGGLAKYEVKVLQAKKFKDKVVITLPANGQRVELDVSYDPGERAYSVSTVKVTLWAGVVGCIALLLLTLAIFIFFLDRPDRARPSNPPANSSIVAPTTPDRRSPAVQNDSSPRTPQPFVEYVRRTIHETPYYTREGRRRVNPQNTY</sequence>
<feature type="region of interest" description="Disordered" evidence="1">
    <location>
        <begin position="1666"/>
        <end position="1701"/>
    </location>
</feature>
<protein>
    <recommendedName>
        <fullName evidence="3">BIG2 domain-containing protein</fullName>
    </recommendedName>
</protein>
<dbReference type="EMBL" id="CP126661">
    <property type="protein sequence ID" value="WKA04346.1"/>
    <property type="molecule type" value="Genomic_DNA"/>
</dbReference>
<feature type="domain" description="BIG2" evidence="3">
    <location>
        <begin position="918"/>
        <end position="994"/>
    </location>
</feature>
<name>A0ABY9DC54_VITVI</name>
<dbReference type="PANTHER" id="PTHR23019:SF0">
    <property type="entry name" value="NUCLEAR PORE MEMBRANE GLYCOPROTEIN 210"/>
    <property type="match status" value="1"/>
</dbReference>
<evidence type="ECO:0000259" key="3">
    <source>
        <dbReference type="SMART" id="SM00635"/>
    </source>
</evidence>
<dbReference type="PANTHER" id="PTHR23019">
    <property type="entry name" value="NUCLEAR PORE MEMBRANE GLYCOPROTEIN GP210-RELATED"/>
    <property type="match status" value="1"/>
</dbReference>
<accession>A0ABY9DC54</accession>
<dbReference type="InterPro" id="IPR056233">
    <property type="entry name" value="Ig_GP210_16th"/>
</dbReference>
<dbReference type="SUPFAM" id="SSF49373">
    <property type="entry name" value="Invasin/intimin cell-adhesion fragments"/>
    <property type="match status" value="1"/>
</dbReference>
<dbReference type="InterPro" id="IPR045197">
    <property type="entry name" value="NUP210-like"/>
</dbReference>
<reference evidence="4 5" key="1">
    <citation type="journal article" date="2023" name="Hortic Res">
        <title>The complete reference genome for grapevine (Vitis vinifera L.) genetics and breeding.</title>
        <authorList>
            <person name="Shi X."/>
            <person name="Cao S."/>
            <person name="Wang X."/>
            <person name="Huang S."/>
            <person name="Wang Y."/>
            <person name="Liu Z."/>
            <person name="Liu W."/>
            <person name="Leng X."/>
            <person name="Peng Y."/>
            <person name="Wang N."/>
            <person name="Wang Y."/>
            <person name="Ma Z."/>
            <person name="Xu X."/>
            <person name="Zhang F."/>
            <person name="Xue H."/>
            <person name="Zhong H."/>
            <person name="Wang Y."/>
            <person name="Zhang K."/>
            <person name="Velt A."/>
            <person name="Avia K."/>
            <person name="Holtgrawe D."/>
            <person name="Grimplet J."/>
            <person name="Matus J.T."/>
            <person name="Ware D."/>
            <person name="Wu X."/>
            <person name="Wang H."/>
            <person name="Liu C."/>
            <person name="Fang Y."/>
            <person name="Rustenholz C."/>
            <person name="Cheng Z."/>
            <person name="Xiao H."/>
            <person name="Zhou Y."/>
        </authorList>
    </citation>
    <scope>NUCLEOTIDE SEQUENCE [LARGE SCALE GENOMIC DNA]</scope>
    <source>
        <strain evidence="5">cv. Pinot noir / PN40024</strain>
        <tissue evidence="4">Leaf</tissue>
    </source>
</reference>
<feature type="domain" description="BIG2" evidence="3">
    <location>
        <begin position="241"/>
        <end position="317"/>
    </location>
</feature>
<dbReference type="SMART" id="SM00635">
    <property type="entry name" value="BID_2"/>
    <property type="match status" value="3"/>
</dbReference>
<dbReference type="Pfam" id="PF24425">
    <property type="entry name" value="Ig_GP210_15th"/>
    <property type="match status" value="1"/>
</dbReference>
<evidence type="ECO:0000256" key="1">
    <source>
        <dbReference type="SAM" id="MobiDB-lite"/>
    </source>
</evidence>
<dbReference type="InterPro" id="IPR003343">
    <property type="entry name" value="Big_2"/>
</dbReference>
<keyword evidence="2" id="KW-1133">Transmembrane helix</keyword>
<dbReference type="InterPro" id="IPR008964">
    <property type="entry name" value="Invasin/intimin_cell_adhesion"/>
</dbReference>
<dbReference type="InterPro" id="IPR055099">
    <property type="entry name" value="Ig_NUP210_7th"/>
</dbReference>
<dbReference type="Pfam" id="PF24427">
    <property type="entry name" value="Ig_GP210_16th"/>
    <property type="match status" value="1"/>
</dbReference>
<keyword evidence="2" id="KW-0472">Membrane</keyword>
<dbReference type="Pfam" id="PF22962">
    <property type="entry name" value="Ig_NUP210_7th"/>
    <property type="match status" value="1"/>
</dbReference>
<proteinExistence type="predicted"/>
<dbReference type="InterPro" id="IPR056232">
    <property type="entry name" value="Ig_GP210_15th"/>
</dbReference>
<feature type="transmembrane region" description="Helical" evidence="2">
    <location>
        <begin position="1637"/>
        <end position="1659"/>
    </location>
</feature>